<keyword evidence="8 16" id="KW-0479">Metal-binding</keyword>
<dbReference type="GO" id="GO:0140825">
    <property type="term" value="F:lactoperoxidase activity"/>
    <property type="evidence" value="ECO:0007669"/>
    <property type="project" value="UniProtKB-EC"/>
</dbReference>
<feature type="disulfide bond" evidence="18">
    <location>
        <begin position="72"/>
        <end position="77"/>
    </location>
</feature>
<keyword evidence="12" id="KW-0325">Glycoprotein</keyword>
<evidence type="ECO:0000256" key="8">
    <source>
        <dbReference type="ARBA" id="ARBA00022723"/>
    </source>
</evidence>
<keyword evidence="5 19" id="KW-0964">Secreted</keyword>
<dbReference type="Proteomes" id="UP001604277">
    <property type="component" value="Unassembled WGS sequence"/>
</dbReference>
<dbReference type="InterPro" id="IPR000823">
    <property type="entry name" value="Peroxidase_pln"/>
</dbReference>
<evidence type="ECO:0000256" key="3">
    <source>
        <dbReference type="ARBA" id="ARBA00006873"/>
    </source>
</evidence>
<sequence length="343" mass="37231">MRAEFTFLLLVVSLVVVARAGKGSSGGGLRQNFYRTTHCPQAEQLVRQITWSRARNDPKLGAKLLRVHYHDCFVRGCDASILLETVGTNQSEKDARPNLTLGGFEAIDDIKSQIEKVCPGIVSCADILALSARDAVSFPFKRPMWDVLTGRRDGRVSLISDVSGNLPSPFSDFPTLQTLFEKKGLNINDLVALSGAHTIGVAHCGAFSRRLFNFTGKGDTDPSLDPTYAETLKSQCPNPANPATTVEMDPQSSLSFDTHYFATVNQNKGLFQSDAALLMNPTSAGIVKQLEVPWAFFNQFGKSMVNMGAIEVLVGNAGEIRKSCRHNSASNPGWNNSGGDCNE</sequence>
<feature type="binding site" evidence="16">
    <location>
        <position position="92"/>
    </location>
    <ligand>
        <name>Ca(2+)</name>
        <dbReference type="ChEBI" id="CHEBI:29108"/>
        <label>1</label>
    </ligand>
</feature>
<dbReference type="GO" id="GO:0006979">
    <property type="term" value="P:response to oxidative stress"/>
    <property type="evidence" value="ECO:0007669"/>
    <property type="project" value="UniProtKB-UniRule"/>
</dbReference>
<dbReference type="FunFam" id="1.10.420.10:FF:000008">
    <property type="entry name" value="Peroxidase"/>
    <property type="match status" value="1"/>
</dbReference>
<dbReference type="InterPro" id="IPR002016">
    <property type="entry name" value="Haem_peroxidase"/>
</dbReference>
<keyword evidence="6 19" id="KW-0575">Peroxidase</keyword>
<feature type="disulfide bond" evidence="18">
    <location>
        <begin position="204"/>
        <end position="236"/>
    </location>
</feature>
<dbReference type="Pfam" id="PF00141">
    <property type="entry name" value="peroxidase"/>
    <property type="match status" value="1"/>
</dbReference>
<feature type="site" description="Transition state stabilizer" evidence="17">
    <location>
        <position position="66"/>
    </location>
</feature>
<dbReference type="PROSITE" id="PS50873">
    <property type="entry name" value="PEROXIDASE_4"/>
    <property type="match status" value="1"/>
</dbReference>
<evidence type="ECO:0000256" key="12">
    <source>
        <dbReference type="ARBA" id="ARBA00023180"/>
    </source>
</evidence>
<dbReference type="GO" id="GO:0020037">
    <property type="term" value="F:heme binding"/>
    <property type="evidence" value="ECO:0007669"/>
    <property type="project" value="UniProtKB-UniRule"/>
</dbReference>
<reference evidence="22" key="1">
    <citation type="submission" date="2024-07" db="EMBL/GenBank/DDBJ databases">
        <title>Two chromosome-level genome assemblies of Korean endemic species Abeliophyllum distichum and Forsythia ovata (Oleaceae).</title>
        <authorList>
            <person name="Jang H."/>
        </authorList>
    </citation>
    <scope>NUCLEOTIDE SEQUENCE [LARGE SCALE GENOMIC DNA]</scope>
</reference>
<dbReference type="Gene3D" id="1.10.420.10">
    <property type="entry name" value="Peroxidase, domain 2"/>
    <property type="match status" value="1"/>
</dbReference>
<protein>
    <recommendedName>
        <fullName evidence="4 19">Peroxidase</fullName>
        <ecNumber evidence="4 19">1.11.1.7</ecNumber>
    </recommendedName>
</protein>
<organism evidence="21 22">
    <name type="scientific">Forsythia ovata</name>
    <dbReference type="NCBI Taxonomy" id="205694"/>
    <lineage>
        <taxon>Eukaryota</taxon>
        <taxon>Viridiplantae</taxon>
        <taxon>Streptophyta</taxon>
        <taxon>Embryophyta</taxon>
        <taxon>Tracheophyta</taxon>
        <taxon>Spermatophyta</taxon>
        <taxon>Magnoliopsida</taxon>
        <taxon>eudicotyledons</taxon>
        <taxon>Gunneridae</taxon>
        <taxon>Pentapetalae</taxon>
        <taxon>asterids</taxon>
        <taxon>lamiids</taxon>
        <taxon>Lamiales</taxon>
        <taxon>Oleaceae</taxon>
        <taxon>Forsythieae</taxon>
        <taxon>Forsythia</taxon>
    </lineage>
</organism>
<evidence type="ECO:0000256" key="18">
    <source>
        <dbReference type="PIRSR" id="PIRSR600823-5"/>
    </source>
</evidence>
<feature type="binding site" evidence="16">
    <location>
        <position position="76"/>
    </location>
    <ligand>
        <name>Ca(2+)</name>
        <dbReference type="ChEBI" id="CHEBI:29108"/>
        <label>1</label>
    </ligand>
</feature>
<evidence type="ECO:0000256" key="4">
    <source>
        <dbReference type="ARBA" id="ARBA00012313"/>
    </source>
</evidence>
<dbReference type="InterPro" id="IPR033905">
    <property type="entry name" value="Secretory_peroxidase"/>
</dbReference>
<evidence type="ECO:0000256" key="6">
    <source>
        <dbReference type="ARBA" id="ARBA00022559"/>
    </source>
</evidence>
<feature type="binding site" evidence="16">
    <location>
        <position position="78"/>
    </location>
    <ligand>
        <name>Ca(2+)</name>
        <dbReference type="ChEBI" id="CHEBI:29108"/>
        <label>1</label>
    </ligand>
</feature>
<dbReference type="CDD" id="cd00693">
    <property type="entry name" value="secretory_peroxidase"/>
    <property type="match status" value="1"/>
</dbReference>
<keyword evidence="16 19" id="KW-0106">Calcium</keyword>
<dbReference type="PRINTS" id="PR00458">
    <property type="entry name" value="PEROXIDASE"/>
</dbReference>
<dbReference type="GO" id="GO:0046872">
    <property type="term" value="F:metal ion binding"/>
    <property type="evidence" value="ECO:0007669"/>
    <property type="project" value="UniProtKB-UniRule"/>
</dbReference>
<dbReference type="PROSITE" id="PS00435">
    <property type="entry name" value="PEROXIDASE_1"/>
    <property type="match status" value="1"/>
</dbReference>
<keyword evidence="13 19" id="KW-0376">Hydrogen peroxide</keyword>
<feature type="signal peptide" evidence="19">
    <location>
        <begin position="1"/>
        <end position="20"/>
    </location>
</feature>
<keyword evidence="7 19" id="KW-0349">Heme</keyword>
<feature type="binding site" evidence="16">
    <location>
        <position position="249"/>
    </location>
    <ligand>
        <name>Ca(2+)</name>
        <dbReference type="ChEBI" id="CHEBI:29108"/>
        <label>2</label>
    </ligand>
</feature>
<evidence type="ECO:0000256" key="10">
    <source>
        <dbReference type="ARBA" id="ARBA00023004"/>
    </source>
</evidence>
<keyword evidence="10 16" id="KW-0408">Iron</keyword>
<feature type="binding site" evidence="16">
    <location>
        <position position="74"/>
    </location>
    <ligand>
        <name>Ca(2+)</name>
        <dbReference type="ChEBI" id="CHEBI:29108"/>
        <label>1</label>
    </ligand>
</feature>
<feature type="binding site" evidence="16">
    <location>
        <position position="71"/>
    </location>
    <ligand>
        <name>Ca(2+)</name>
        <dbReference type="ChEBI" id="CHEBI:29108"/>
        <label>1</label>
    </ligand>
</feature>
<feature type="chain" id="PRO_5044531011" description="Peroxidase" evidence="19">
    <location>
        <begin position="21"/>
        <end position="343"/>
    </location>
</feature>
<name>A0ABD1P648_9LAMI</name>
<evidence type="ECO:0000256" key="9">
    <source>
        <dbReference type="ARBA" id="ARBA00023002"/>
    </source>
</evidence>
<evidence type="ECO:0000256" key="5">
    <source>
        <dbReference type="ARBA" id="ARBA00022525"/>
    </source>
</evidence>
<feature type="binding site" evidence="15">
    <location>
        <position position="167"/>
    </location>
    <ligand>
        <name>substrate</name>
    </ligand>
</feature>
<dbReference type="PRINTS" id="PR00461">
    <property type="entry name" value="PLPEROXIDASE"/>
</dbReference>
<comment type="subcellular location">
    <subcellularLocation>
        <location evidence="19">Secreted</location>
    </subcellularLocation>
</comment>
<evidence type="ECO:0000256" key="13">
    <source>
        <dbReference type="ARBA" id="ARBA00023324"/>
    </source>
</evidence>
<gene>
    <name evidence="21" type="ORF">Fot_55604</name>
</gene>
<dbReference type="GO" id="GO:0005576">
    <property type="term" value="C:extracellular region"/>
    <property type="evidence" value="ECO:0007669"/>
    <property type="project" value="UniProtKB-SubCell"/>
</dbReference>
<proteinExistence type="inferred from homology"/>
<feature type="binding site" evidence="16">
    <location>
        <position position="198"/>
    </location>
    <ligand>
        <name>Ca(2+)</name>
        <dbReference type="ChEBI" id="CHEBI:29108"/>
        <label>2</label>
    </ligand>
</feature>
<evidence type="ECO:0000256" key="19">
    <source>
        <dbReference type="RuleBase" id="RU362060"/>
    </source>
</evidence>
<comment type="function">
    <text evidence="2">Removal of H(2)O(2), oxidation of toxic reductants, biosynthesis and degradation of lignin, suberization, auxin catabolism, response to environmental stresses such as wounding, pathogen attack and oxidative stress. These functions might be dependent on each isozyme/isoform in each plant tissue.</text>
</comment>
<keyword evidence="22" id="KW-1185">Reference proteome</keyword>
<dbReference type="InterPro" id="IPR019793">
    <property type="entry name" value="Peroxidases_heam-ligand_BS"/>
</dbReference>
<keyword evidence="19" id="KW-0732">Signal</keyword>
<evidence type="ECO:0000259" key="20">
    <source>
        <dbReference type="PROSITE" id="PS50873"/>
    </source>
</evidence>
<comment type="similarity">
    <text evidence="19">Belongs to the peroxidase family. Classical plant (class III) peroxidase subfamily.</text>
</comment>
<dbReference type="EC" id="1.11.1.7" evidence="4 19"/>
<feature type="domain" description="Plant heme peroxidase family profile" evidence="20">
    <location>
        <begin position="28"/>
        <end position="328"/>
    </location>
</feature>
<dbReference type="EMBL" id="JBFOLJ010000028">
    <property type="protein sequence ID" value="KAL2458574.1"/>
    <property type="molecule type" value="Genomic_DNA"/>
</dbReference>
<comment type="caution">
    <text evidence="21">The sequence shown here is derived from an EMBL/GenBank/DDBJ whole genome shotgun (WGS) entry which is preliminary data.</text>
</comment>
<feature type="binding site" evidence="16">
    <location>
        <position position="80"/>
    </location>
    <ligand>
        <name>Ca(2+)</name>
        <dbReference type="ChEBI" id="CHEBI:29108"/>
        <label>1</label>
    </ligand>
</feature>
<feature type="binding site" evidence="16">
    <location>
        <position position="257"/>
    </location>
    <ligand>
        <name>Ca(2+)</name>
        <dbReference type="ChEBI" id="CHEBI:29108"/>
        <label>2</label>
    </ligand>
</feature>
<dbReference type="Gene3D" id="1.10.520.10">
    <property type="match status" value="1"/>
</dbReference>
<dbReference type="GO" id="GO:0042744">
    <property type="term" value="P:hydrogen peroxide catabolic process"/>
    <property type="evidence" value="ECO:0007669"/>
    <property type="project" value="UniProtKB-KW"/>
</dbReference>
<feature type="disulfide bond" evidence="18">
    <location>
        <begin position="124"/>
        <end position="324"/>
    </location>
</feature>
<comment type="catalytic activity">
    <reaction evidence="1 19">
        <text>2 a phenolic donor + H2O2 = 2 a phenolic radical donor + 2 H2O</text>
        <dbReference type="Rhea" id="RHEA:56136"/>
        <dbReference type="ChEBI" id="CHEBI:15377"/>
        <dbReference type="ChEBI" id="CHEBI:16240"/>
        <dbReference type="ChEBI" id="CHEBI:139520"/>
        <dbReference type="ChEBI" id="CHEBI:139521"/>
        <dbReference type="EC" id="1.11.1.7"/>
    </reaction>
</comment>
<comment type="cofactor">
    <cofactor evidence="16 19">
        <name>Ca(2+)</name>
        <dbReference type="ChEBI" id="CHEBI:29108"/>
    </cofactor>
    <text evidence="16 19">Binds 2 calcium ions per subunit.</text>
</comment>
<evidence type="ECO:0000256" key="7">
    <source>
        <dbReference type="ARBA" id="ARBA00022617"/>
    </source>
</evidence>
<keyword evidence="9 19" id="KW-0560">Oxidoreductase</keyword>
<evidence type="ECO:0000256" key="1">
    <source>
        <dbReference type="ARBA" id="ARBA00000189"/>
    </source>
</evidence>
<feature type="active site" description="Proton acceptor" evidence="14">
    <location>
        <position position="70"/>
    </location>
</feature>
<keyword evidence="11 18" id="KW-1015">Disulfide bond</keyword>
<evidence type="ECO:0000313" key="22">
    <source>
        <dbReference type="Proteomes" id="UP001604277"/>
    </source>
</evidence>
<dbReference type="FunFam" id="1.10.520.10:FF:000008">
    <property type="entry name" value="Peroxidase"/>
    <property type="match status" value="1"/>
</dbReference>
<dbReference type="PANTHER" id="PTHR31235">
    <property type="entry name" value="PEROXIDASE 25-RELATED"/>
    <property type="match status" value="1"/>
</dbReference>
<dbReference type="SUPFAM" id="SSF48113">
    <property type="entry name" value="Heme-dependent peroxidases"/>
    <property type="match status" value="1"/>
</dbReference>
<evidence type="ECO:0000256" key="17">
    <source>
        <dbReference type="PIRSR" id="PIRSR600823-4"/>
    </source>
</evidence>
<dbReference type="InterPro" id="IPR010255">
    <property type="entry name" value="Haem_peroxidase_sf"/>
</dbReference>
<evidence type="ECO:0000256" key="14">
    <source>
        <dbReference type="PIRSR" id="PIRSR600823-1"/>
    </source>
</evidence>
<comment type="similarity">
    <text evidence="3">Belongs to the peroxidase family. Ascorbate peroxidase subfamily.</text>
</comment>
<feature type="binding site" description="axial binding residue" evidence="16">
    <location>
        <position position="197"/>
    </location>
    <ligand>
        <name>heme b</name>
        <dbReference type="ChEBI" id="CHEBI:60344"/>
    </ligand>
    <ligandPart>
        <name>Fe</name>
        <dbReference type="ChEBI" id="CHEBI:18248"/>
    </ligandPart>
</feature>
<dbReference type="AlphaFoldDB" id="A0ABD1P648"/>
<evidence type="ECO:0000313" key="21">
    <source>
        <dbReference type="EMBL" id="KAL2458574.1"/>
    </source>
</evidence>
<comment type="cofactor">
    <cofactor evidence="16 19">
        <name>heme b</name>
        <dbReference type="ChEBI" id="CHEBI:60344"/>
    </cofactor>
    <text evidence="16 19">Binds 1 heme b (iron(II)-protoporphyrin IX) group per subunit.</text>
</comment>
<evidence type="ECO:0000256" key="15">
    <source>
        <dbReference type="PIRSR" id="PIRSR600823-2"/>
    </source>
</evidence>
<accession>A0ABD1P648</accession>
<evidence type="ECO:0000256" key="16">
    <source>
        <dbReference type="PIRSR" id="PIRSR600823-3"/>
    </source>
</evidence>
<feature type="disulfide bond" evidence="18">
    <location>
        <begin position="39"/>
        <end position="118"/>
    </location>
</feature>
<evidence type="ECO:0000256" key="11">
    <source>
        <dbReference type="ARBA" id="ARBA00023157"/>
    </source>
</evidence>
<evidence type="ECO:0000256" key="2">
    <source>
        <dbReference type="ARBA" id="ARBA00002322"/>
    </source>
</evidence>